<dbReference type="Proteomes" id="UP000249057">
    <property type="component" value="Unassembled WGS sequence"/>
</dbReference>
<reference evidence="1" key="1">
    <citation type="submission" date="2018-02" db="EMBL/GenBank/DDBJ databases">
        <title>The genomes of Aspergillus section Nigri reveals drivers in fungal speciation.</title>
        <authorList>
            <consortium name="DOE Joint Genome Institute"/>
            <person name="Vesth T.C."/>
            <person name="Nybo J."/>
            <person name="Theobald S."/>
            <person name="Brandl J."/>
            <person name="Frisvad J.C."/>
            <person name="Nielsen K.F."/>
            <person name="Lyhne E.K."/>
            <person name="Kogle M.E."/>
            <person name="Kuo A."/>
            <person name="Riley R."/>
            <person name="Clum A."/>
            <person name="Nolan M."/>
            <person name="Lipzen A."/>
            <person name="Salamov A."/>
            <person name="Henrissat B."/>
            <person name="Wiebenga A."/>
            <person name="De vries R.P."/>
            <person name="Grigoriev I.V."/>
            <person name="Mortensen U.H."/>
            <person name="Andersen M.R."/>
            <person name="Baker S.E."/>
        </authorList>
    </citation>
    <scope>NUCLEOTIDE SEQUENCE</scope>
    <source>
        <strain evidence="1">CBS 621.78</strain>
    </source>
</reference>
<keyword evidence="2" id="KW-1185">Reference proteome</keyword>
<organism evidence="1 2">
    <name type="scientific">Aspergillus brunneoviolaceus CBS 621.78</name>
    <dbReference type="NCBI Taxonomy" id="1450534"/>
    <lineage>
        <taxon>Eukaryota</taxon>
        <taxon>Fungi</taxon>
        <taxon>Dikarya</taxon>
        <taxon>Ascomycota</taxon>
        <taxon>Pezizomycotina</taxon>
        <taxon>Eurotiomycetes</taxon>
        <taxon>Eurotiomycetidae</taxon>
        <taxon>Eurotiales</taxon>
        <taxon>Aspergillaceae</taxon>
        <taxon>Aspergillus</taxon>
        <taxon>Aspergillus subgen. Circumdati</taxon>
    </lineage>
</organism>
<evidence type="ECO:0000313" key="1">
    <source>
        <dbReference type="EMBL" id="RAH50001.1"/>
    </source>
</evidence>
<proteinExistence type="predicted"/>
<accession>A0ACD1GL65</accession>
<evidence type="ECO:0000313" key="2">
    <source>
        <dbReference type="Proteomes" id="UP000249057"/>
    </source>
</evidence>
<sequence>MSNKIWIKLSDVEFFEKLRKSKYSVQRMYVIKVYYGKDPSEFDPSNRKINLSISKSTVYRGMNSKGSWKRRPAAWPDLHLFDEDSRPPNAIFIEYVPNLQPIDLSDFSERRLAKVRKILEDIHPANSRNMTASLEDYERILWIDFNPALIVSEHDLSSRQERWIADEVEMIDY</sequence>
<name>A0ACD1GL65_9EURO</name>
<gene>
    <name evidence="1" type="ORF">BO95DRAFT_449768</name>
</gene>
<protein>
    <submittedName>
        <fullName evidence="1">Uncharacterized protein</fullName>
    </submittedName>
</protein>
<dbReference type="EMBL" id="KZ825315">
    <property type="protein sequence ID" value="RAH50001.1"/>
    <property type="molecule type" value="Genomic_DNA"/>
</dbReference>